<reference evidence="1 2" key="1">
    <citation type="submission" date="2016-05" db="EMBL/GenBank/DDBJ databases">
        <authorList>
            <person name="Lavstsen T."/>
            <person name="Jespersen J.S."/>
        </authorList>
    </citation>
    <scope>NUCLEOTIDE SEQUENCE [LARGE SCALE GENOMIC DNA]</scope>
    <source>
        <strain evidence="1 2">KCJ1736</strain>
    </source>
</reference>
<proteinExistence type="predicted"/>
<protein>
    <submittedName>
        <fullName evidence="1">Uncharacterized protein</fullName>
    </submittedName>
</protein>
<sequence>MSEMAPSPHYFLLLDRKYRGSNLFYQIAHCDADQLTRAWNAVQWLAAKDLDYAAEANGIGFSKSDTNIGHRAAKASLVAAHRSEMLAIVLLKLARKYRRQLPPRYLVDQPQPAQSRLDI</sequence>
<dbReference type="AlphaFoldDB" id="A0A176XCP9"/>
<dbReference type="Proteomes" id="UP000077098">
    <property type="component" value="Unassembled WGS sequence"/>
</dbReference>
<accession>A0A176XCP9</accession>
<dbReference type="RefSeq" id="WP_063948506.1">
    <property type="nucleotide sequence ID" value="NZ_LXPS01000011.1"/>
</dbReference>
<organism evidence="1 2">
    <name type="scientific">Agrobacterium tumefaciens</name>
    <dbReference type="NCBI Taxonomy" id="358"/>
    <lineage>
        <taxon>Bacteria</taxon>
        <taxon>Pseudomonadati</taxon>
        <taxon>Pseudomonadota</taxon>
        <taxon>Alphaproteobacteria</taxon>
        <taxon>Hyphomicrobiales</taxon>
        <taxon>Rhizobiaceae</taxon>
        <taxon>Rhizobium/Agrobacterium group</taxon>
        <taxon>Agrobacterium</taxon>
        <taxon>Agrobacterium tumefaciens complex</taxon>
    </lineage>
</organism>
<name>A0A176XCP9_AGRTU</name>
<comment type="caution">
    <text evidence="1">The sequence shown here is derived from an EMBL/GenBank/DDBJ whole genome shotgun (WGS) entry which is preliminary data.</text>
</comment>
<evidence type="ECO:0000313" key="2">
    <source>
        <dbReference type="Proteomes" id="UP000077098"/>
    </source>
</evidence>
<gene>
    <name evidence="1" type="ORF">A7J57_12125</name>
</gene>
<evidence type="ECO:0000313" key="1">
    <source>
        <dbReference type="EMBL" id="OAE46826.1"/>
    </source>
</evidence>
<dbReference type="EMBL" id="LXPS01000011">
    <property type="protein sequence ID" value="OAE46826.1"/>
    <property type="molecule type" value="Genomic_DNA"/>
</dbReference>